<dbReference type="InterPro" id="IPR000477">
    <property type="entry name" value="RT_dom"/>
</dbReference>
<dbReference type="Proteomes" id="UP000233837">
    <property type="component" value="Unassembled WGS sequence"/>
</dbReference>
<reference evidence="2 3" key="2">
    <citation type="journal article" date="2017" name="Nature">
        <title>The Apostasia genome and the evolution of orchids.</title>
        <authorList>
            <person name="Zhang G.Q."/>
            <person name="Liu K.W."/>
            <person name="Li Z."/>
            <person name="Lohaus R."/>
            <person name="Hsiao Y.Y."/>
            <person name="Niu S.C."/>
            <person name="Wang J.Y."/>
            <person name="Lin Y.C."/>
            <person name="Xu Q."/>
            <person name="Chen L.J."/>
            <person name="Yoshida K."/>
            <person name="Fujiwara S."/>
            <person name="Wang Z.W."/>
            <person name="Zhang Y.Q."/>
            <person name="Mitsuda N."/>
            <person name="Wang M."/>
            <person name="Liu G.H."/>
            <person name="Pecoraro L."/>
            <person name="Huang H.X."/>
            <person name="Xiao X.J."/>
            <person name="Lin M."/>
            <person name="Wu X.Y."/>
            <person name="Wu W.L."/>
            <person name="Chen Y.Y."/>
            <person name="Chang S.B."/>
            <person name="Sakamoto S."/>
            <person name="Ohme-Takagi M."/>
            <person name="Yagi M."/>
            <person name="Zeng S.J."/>
            <person name="Shen C.Y."/>
            <person name="Yeh C.M."/>
            <person name="Luo Y.B."/>
            <person name="Tsai W.C."/>
            <person name="Van de Peer Y."/>
            <person name="Liu Z.J."/>
        </authorList>
    </citation>
    <scope>NUCLEOTIDE SEQUENCE [LARGE SCALE GENOMIC DNA]</scope>
    <source>
        <tissue evidence="2">The whole plant</tissue>
    </source>
</reference>
<dbReference type="PANTHER" id="PTHR33116:SF66">
    <property type="entry name" value="REVERSE TRANSCRIPTASE ZINC-BINDING DOMAIN-CONTAINING PROTEIN"/>
    <property type="match status" value="1"/>
</dbReference>
<reference evidence="2 3" key="1">
    <citation type="journal article" date="2016" name="Sci. Rep.">
        <title>The Dendrobium catenatum Lindl. genome sequence provides insights into polysaccharide synthase, floral development and adaptive evolution.</title>
        <authorList>
            <person name="Zhang G.Q."/>
            <person name="Xu Q."/>
            <person name="Bian C."/>
            <person name="Tsai W.C."/>
            <person name="Yeh C.M."/>
            <person name="Liu K.W."/>
            <person name="Yoshida K."/>
            <person name="Zhang L.S."/>
            <person name="Chang S.B."/>
            <person name="Chen F."/>
            <person name="Shi Y."/>
            <person name="Su Y.Y."/>
            <person name="Zhang Y.Q."/>
            <person name="Chen L.J."/>
            <person name="Yin Y."/>
            <person name="Lin M."/>
            <person name="Huang H."/>
            <person name="Deng H."/>
            <person name="Wang Z.W."/>
            <person name="Zhu S.L."/>
            <person name="Zhao X."/>
            <person name="Deng C."/>
            <person name="Niu S.C."/>
            <person name="Huang J."/>
            <person name="Wang M."/>
            <person name="Liu G.H."/>
            <person name="Yang H.J."/>
            <person name="Xiao X.J."/>
            <person name="Hsiao Y.Y."/>
            <person name="Wu W.L."/>
            <person name="Chen Y.Y."/>
            <person name="Mitsuda N."/>
            <person name="Ohme-Takagi M."/>
            <person name="Luo Y.B."/>
            <person name="Van de Peer Y."/>
            <person name="Liu Z.J."/>
        </authorList>
    </citation>
    <scope>NUCLEOTIDE SEQUENCE [LARGE SCALE GENOMIC DNA]</scope>
    <source>
        <tissue evidence="2">The whole plant</tissue>
    </source>
</reference>
<dbReference type="SUPFAM" id="SSF56672">
    <property type="entry name" value="DNA/RNA polymerases"/>
    <property type="match status" value="1"/>
</dbReference>
<dbReference type="STRING" id="906689.A0A2I0VJT4"/>
<sequence>MIDLQTIPLCPLLNGNLKTVNEALSFFQSNWSHWINQRAKAYWLRKGEDDLGFLYAKIKSRNNQNIIREIQTDQGTFSTHSSIAEAVISHFQRFYSPPVSGNWERDSMPVGKCIPSELVPSLTLPFTDVEIKRTFFSGKTKASPGPDGFTYDFYKKSWVLLGPKICKAVRSFFITGFMPRATKATAITLIPKNQHASHIADYRPISLCNVFYKVVAKLIANRLKLVLPFIIQDNQAGFIAKRSSSDNIHLAADLLREFKDGSNSFCAKLDIKKAFDSLSRDFLLHRMKLIGFPDIFIKWIKGCIEDVFFSICINGSLEGFFPSTSGLRQGCPLSPLLFCIAMDALSTSLAPSRFMGISCNGLVINHLMYADDLLVFGKADEDNVRSLKEILHLFGQASNLNINPNKSSIMFSRDATSTSFLADLLGIHQAATSLTYLGLPISIKRLSYSHFLPLMNRITCLFEGWKIKFLSFAGRLQFLKFTIDNTIAYWIRGSIIPKACRVFISKICAKFLLHGNINERKLHLIAWKNITKPKTCGGLGILSFEAYYFAVACTFIWNWYHNSSLATSWFKAKYESPFKPPNSASSKFWKEICMVAYKIKSKISFSIDRNCNFSFLWDPWLNGYLLGEVFNDTRLSFKEVSTFTISGSWVLPSYMPPVISDLIGSIAIGWNSSITWDGLAAPSFKTFSGIFYSNLEEVYWHRFIWHKYGSLKFDCFAWMALLGKLKCADVLLKRGLQVNPKCSFCDTSLESHNHIFFECDYSFMVLLLVLPNFDSFLFRPNLLQVFDCLDLKFTGSLEKTFCFSIIAYLIYFLWRERNNRRFSNTWLPPSEIADNIKKVVRVKAGNRKYEDIRILQQKFSSLL</sequence>
<dbReference type="EMBL" id="KZ503466">
    <property type="protein sequence ID" value="PKU63676.1"/>
    <property type="molecule type" value="Genomic_DNA"/>
</dbReference>
<evidence type="ECO:0000259" key="1">
    <source>
        <dbReference type="PROSITE" id="PS50878"/>
    </source>
</evidence>
<keyword evidence="3" id="KW-1185">Reference proteome</keyword>
<name>A0A2I0VJT4_9ASPA</name>
<dbReference type="PANTHER" id="PTHR33116">
    <property type="entry name" value="REVERSE TRANSCRIPTASE ZINC-BINDING DOMAIN-CONTAINING PROTEIN-RELATED-RELATED"/>
    <property type="match status" value="1"/>
</dbReference>
<dbReference type="AlphaFoldDB" id="A0A2I0VJT4"/>
<evidence type="ECO:0000313" key="3">
    <source>
        <dbReference type="Proteomes" id="UP000233837"/>
    </source>
</evidence>
<dbReference type="InterPro" id="IPR043128">
    <property type="entry name" value="Rev_trsase/Diguanyl_cyclase"/>
</dbReference>
<dbReference type="Gene3D" id="3.30.70.270">
    <property type="match status" value="1"/>
</dbReference>
<dbReference type="InterPro" id="IPR043502">
    <property type="entry name" value="DNA/RNA_pol_sf"/>
</dbReference>
<dbReference type="Pfam" id="PF00078">
    <property type="entry name" value="RVT_1"/>
    <property type="match status" value="1"/>
</dbReference>
<dbReference type="Pfam" id="PF13966">
    <property type="entry name" value="zf-RVT"/>
    <property type="match status" value="1"/>
</dbReference>
<dbReference type="CDD" id="cd01650">
    <property type="entry name" value="RT_nLTR_like"/>
    <property type="match status" value="1"/>
</dbReference>
<proteinExistence type="predicted"/>
<evidence type="ECO:0000313" key="2">
    <source>
        <dbReference type="EMBL" id="PKU63676.1"/>
    </source>
</evidence>
<dbReference type="InterPro" id="IPR026960">
    <property type="entry name" value="RVT-Znf"/>
</dbReference>
<gene>
    <name evidence="2" type="ORF">MA16_Dca022526</name>
</gene>
<accession>A0A2I0VJT4</accession>
<protein>
    <submittedName>
        <fullName evidence="2">Ribonuclease H protein</fullName>
    </submittedName>
</protein>
<organism evidence="2 3">
    <name type="scientific">Dendrobium catenatum</name>
    <dbReference type="NCBI Taxonomy" id="906689"/>
    <lineage>
        <taxon>Eukaryota</taxon>
        <taxon>Viridiplantae</taxon>
        <taxon>Streptophyta</taxon>
        <taxon>Embryophyta</taxon>
        <taxon>Tracheophyta</taxon>
        <taxon>Spermatophyta</taxon>
        <taxon>Magnoliopsida</taxon>
        <taxon>Liliopsida</taxon>
        <taxon>Asparagales</taxon>
        <taxon>Orchidaceae</taxon>
        <taxon>Epidendroideae</taxon>
        <taxon>Malaxideae</taxon>
        <taxon>Dendrobiinae</taxon>
        <taxon>Dendrobium</taxon>
    </lineage>
</organism>
<feature type="domain" description="Reverse transcriptase" evidence="1">
    <location>
        <begin position="171"/>
        <end position="441"/>
    </location>
</feature>
<dbReference type="PROSITE" id="PS50878">
    <property type="entry name" value="RT_POL"/>
    <property type="match status" value="1"/>
</dbReference>